<proteinExistence type="predicted"/>
<evidence type="ECO:0000313" key="2">
    <source>
        <dbReference type="Proteomes" id="UP000004848"/>
    </source>
</evidence>
<gene>
    <name evidence="1" type="ORF">SIAM614_03880</name>
</gene>
<dbReference type="eggNOG" id="ENOG5033TPY">
    <property type="taxonomic scope" value="Bacteria"/>
</dbReference>
<name>A0NSK9_ROSAI</name>
<sequence>MNVAESFFLPYEYVDYLTKPGLPTSAGPVKLSQYLCKTRSNGGNDSATSFFKQFRWIKDADGISLNQHLGTNAIDLALKGQGNDKTFIKIWNFMLKNKHLLDQYTVEVCGRANKDGSKNVEQKGKIKKLYFDKMSDQAALQQMVQDRFFGMDCIGFVANFLIYTGEWDKYYGNVPKNYPEKVAKINIDDINEVKPLDFMVWNGHVALVDWVWDVMDDKRARIDMCQSSSGGPQCNEYVTLRRTGGKGLKGGCEFTIDGGTPYPPVRGHFTIWRREGFWY</sequence>
<reference evidence="1 2" key="1">
    <citation type="submission" date="2006-05" db="EMBL/GenBank/DDBJ databases">
        <authorList>
            <person name="King G."/>
            <person name="Ferriera S."/>
            <person name="Johnson J."/>
            <person name="Kravitz S."/>
            <person name="Beeson K."/>
            <person name="Sutton G."/>
            <person name="Rogers Y.-H."/>
            <person name="Friedman R."/>
            <person name="Frazier M."/>
            <person name="Venter J.C."/>
        </authorList>
    </citation>
    <scope>NUCLEOTIDE SEQUENCE [LARGE SCALE GENOMIC DNA]</scope>
    <source>
        <strain evidence="2">ATCC 25650 / DSM 13394 / JCM 20685 / NBRC 16684 / NCIMB 2208 / IAM 12614 / B1</strain>
    </source>
</reference>
<accession>A0NSK9</accession>
<dbReference type="EMBL" id="AAUW01000006">
    <property type="protein sequence ID" value="EAV44268.1"/>
    <property type="molecule type" value="Genomic_DNA"/>
</dbReference>
<evidence type="ECO:0000313" key="1">
    <source>
        <dbReference type="EMBL" id="EAV44268.1"/>
    </source>
</evidence>
<protein>
    <submittedName>
        <fullName evidence="1">Uncharacterized protein</fullName>
    </submittedName>
</protein>
<comment type="caution">
    <text evidence="1">The sequence shown here is derived from an EMBL/GenBank/DDBJ whole genome shotgun (WGS) entry which is preliminary data.</text>
</comment>
<dbReference type="Proteomes" id="UP000004848">
    <property type="component" value="Unassembled WGS sequence"/>
</dbReference>
<dbReference type="AlphaFoldDB" id="A0NSK9"/>
<organism evidence="1 2">
    <name type="scientific">Roseibium aggregatum (strain ATCC 25650 / DSM 13394 / JCM 20685 / NBRC 16684 / NCIMB 2208 / IAM 12614 / B1)</name>
    <name type="common">Stappia aggregata</name>
    <dbReference type="NCBI Taxonomy" id="384765"/>
    <lineage>
        <taxon>Bacteria</taxon>
        <taxon>Pseudomonadati</taxon>
        <taxon>Pseudomonadota</taxon>
        <taxon>Alphaproteobacteria</taxon>
        <taxon>Hyphomicrobiales</taxon>
        <taxon>Stappiaceae</taxon>
        <taxon>Roseibium</taxon>
    </lineage>
</organism>